<protein>
    <submittedName>
        <fullName evidence="1">DNA internalization-related competence protein ComEC/Rec2</fullName>
    </submittedName>
</protein>
<dbReference type="PANTHER" id="PTHR30619:SF1">
    <property type="entry name" value="RECOMBINATION PROTEIN 2"/>
    <property type="match status" value="1"/>
</dbReference>
<evidence type="ECO:0000313" key="1">
    <source>
        <dbReference type="EMBL" id="KIZ33698.1"/>
    </source>
</evidence>
<evidence type="ECO:0000313" key="2">
    <source>
        <dbReference type="Proteomes" id="UP000032439"/>
    </source>
</evidence>
<dbReference type="InterPro" id="IPR036866">
    <property type="entry name" value="RibonucZ/Hydroxyglut_hydro"/>
</dbReference>
<dbReference type="Proteomes" id="UP000032439">
    <property type="component" value="Unassembled WGS sequence"/>
</dbReference>
<dbReference type="PATRIC" id="fig|316.110.peg.2243"/>
<reference evidence="1 2" key="1">
    <citation type="submission" date="2014-11" db="EMBL/GenBank/DDBJ databases">
        <title>Genomics and ecophysiology of heterotrophic nitrogen fixing bacteria isolated from estuarine surface water.</title>
        <authorList>
            <person name="Bentzon-Tilia M."/>
            <person name="Severin I."/>
            <person name="Hansen L.H."/>
            <person name="Riemann L."/>
        </authorList>
    </citation>
    <scope>NUCLEOTIDE SEQUENCE [LARGE SCALE GENOMIC DNA]</scope>
    <source>
        <strain evidence="1 2">BAL361</strain>
    </source>
</reference>
<dbReference type="Gene3D" id="3.60.15.10">
    <property type="entry name" value="Ribonuclease Z/Hydroxyacylglutathione hydrolase-like"/>
    <property type="match status" value="1"/>
</dbReference>
<proteinExistence type="predicted"/>
<dbReference type="PANTHER" id="PTHR30619">
    <property type="entry name" value="DNA INTERNALIZATION/COMPETENCE PROTEIN COMEC/REC2"/>
    <property type="match status" value="1"/>
</dbReference>
<comment type="caution">
    <text evidence="1">The sequence shown here is derived from an EMBL/GenBank/DDBJ whole genome shotgun (WGS) entry which is preliminary data.</text>
</comment>
<name>A0A0D7DYP4_STUST</name>
<organism evidence="1 2">
    <name type="scientific">Stutzerimonas stutzeri</name>
    <name type="common">Pseudomonas stutzeri</name>
    <dbReference type="NCBI Taxonomy" id="316"/>
    <lineage>
        <taxon>Bacteria</taxon>
        <taxon>Pseudomonadati</taxon>
        <taxon>Pseudomonadota</taxon>
        <taxon>Gammaproteobacteria</taxon>
        <taxon>Pseudomonadales</taxon>
        <taxon>Pseudomonadaceae</taxon>
        <taxon>Stutzerimonas</taxon>
    </lineage>
</organism>
<dbReference type="EMBL" id="JXXD01000231">
    <property type="protein sequence ID" value="KIZ33698.1"/>
    <property type="molecule type" value="Genomic_DNA"/>
</dbReference>
<dbReference type="AlphaFoldDB" id="A0A0D7DYP4"/>
<gene>
    <name evidence="1" type="ORF">LO50_19775</name>
</gene>
<dbReference type="InterPro" id="IPR052159">
    <property type="entry name" value="Competence_DNA_uptake"/>
</dbReference>
<sequence length="356" mass="39398">MADYFEIDFLGVETAKSGDAITLRYSVNGTEGIHVVDGGYLDTGDQIVEHLKTYYGTTVIDHVILTHPDRDHANGLRKVLEQCTVKNLWINRPWIYAEQLIDRFETYESVEALRRKLRSVYDATAALEDIALEKGIPIHAPLQGQSIGPFTVMAPTLGRYMDLIVDSTKTPEAVEEGAMDSALSSIFRAVKAATSYIKSLWGDEYFPSAPTSRENEMSVVQSAVLNGHRVMLTGDAGREALQEVIDYAPFAGLTLPGIRYFQVPHHGGRHNVSTEILDQLVGPRLDSMPDKHTWNAICSSAKADEDHPRKSVIRAVLHRGGHWAATESQNIRIGAGITRDGWVSIPQAAYPEEQES</sequence>
<dbReference type="SUPFAM" id="SSF56281">
    <property type="entry name" value="Metallo-hydrolase/oxidoreductase"/>
    <property type="match status" value="1"/>
</dbReference>
<dbReference type="RefSeq" id="WP_044316099.1">
    <property type="nucleotide sequence ID" value="NZ_JXXD01000231.1"/>
</dbReference>
<accession>A0A0D7DYP4</accession>